<dbReference type="CDD" id="cd03786">
    <property type="entry name" value="GTB_UDP-GlcNAc_2-Epimerase"/>
    <property type="match status" value="1"/>
</dbReference>
<keyword evidence="4" id="KW-1185">Reference proteome</keyword>
<accession>A0ABV3S1A3</accession>
<dbReference type="SUPFAM" id="SSF53756">
    <property type="entry name" value="UDP-Glycosyltransferase/glycogen phosphorylase"/>
    <property type="match status" value="1"/>
</dbReference>
<dbReference type="GO" id="GO:0008761">
    <property type="term" value="F:UDP-N-acetylglucosamine 2-epimerase activity"/>
    <property type="evidence" value="ECO:0007669"/>
    <property type="project" value="UniProtKB-EC"/>
</dbReference>
<organism evidence="3 4">
    <name type="scientific">Spiribacter roseus</name>
    <dbReference type="NCBI Taxonomy" id="1855875"/>
    <lineage>
        <taxon>Bacteria</taxon>
        <taxon>Pseudomonadati</taxon>
        <taxon>Pseudomonadota</taxon>
        <taxon>Gammaproteobacteria</taxon>
        <taxon>Chromatiales</taxon>
        <taxon>Ectothiorhodospiraceae</taxon>
        <taxon>Spiribacter</taxon>
    </lineage>
</organism>
<dbReference type="PANTHER" id="PTHR43174">
    <property type="entry name" value="UDP-N-ACETYLGLUCOSAMINE 2-EPIMERASE"/>
    <property type="match status" value="1"/>
</dbReference>
<comment type="similarity">
    <text evidence="1">Belongs to the UDP-N-acetylglucosamine 2-epimerase family.</text>
</comment>
<dbReference type="RefSeq" id="WP_367951849.1">
    <property type="nucleotide sequence ID" value="NZ_JBAKFG010000005.1"/>
</dbReference>
<dbReference type="Pfam" id="PF02350">
    <property type="entry name" value="Epimerase_2"/>
    <property type="match status" value="1"/>
</dbReference>
<evidence type="ECO:0000256" key="1">
    <source>
        <dbReference type="RuleBase" id="RU003513"/>
    </source>
</evidence>
<dbReference type="EMBL" id="JBAKFG010000005">
    <property type="protein sequence ID" value="MEX0373682.1"/>
    <property type="molecule type" value="Genomic_DNA"/>
</dbReference>
<proteinExistence type="inferred from homology"/>
<gene>
    <name evidence="3" type="primary">wecB</name>
    <name evidence="3" type="ORF">V6X51_09605</name>
</gene>
<reference evidence="3 4" key="1">
    <citation type="submission" date="2024-02" db="EMBL/GenBank/DDBJ databases">
        <title>New especies of Spiribacter isolated from saline water.</title>
        <authorList>
            <person name="Leon M.J."/>
            <person name="De La Haba R."/>
            <person name="Sanchez-Porro C."/>
            <person name="Ventosa A."/>
        </authorList>
    </citation>
    <scope>NUCLEOTIDE SEQUENCE [LARGE SCALE GENOMIC DNA]</scope>
    <source>
        <strain evidence="4">ag22IC6-196</strain>
    </source>
</reference>
<protein>
    <submittedName>
        <fullName evidence="3">UDP-N-acetylglucosamine 2-epimerase (Non-hydrolyzing)</fullName>
        <ecNumber evidence="3">5.1.3.14</ecNumber>
    </submittedName>
</protein>
<dbReference type="EC" id="5.1.3.14" evidence="3"/>
<dbReference type="Proteomes" id="UP001556636">
    <property type="component" value="Unassembled WGS sequence"/>
</dbReference>
<keyword evidence="1 3" id="KW-0413">Isomerase</keyword>
<dbReference type="NCBIfam" id="TIGR00236">
    <property type="entry name" value="wecB"/>
    <property type="match status" value="1"/>
</dbReference>
<dbReference type="InterPro" id="IPR003331">
    <property type="entry name" value="UDP_GlcNAc_Epimerase_2_dom"/>
</dbReference>
<name>A0ABV3S1A3_9GAMM</name>
<evidence type="ECO:0000313" key="4">
    <source>
        <dbReference type="Proteomes" id="UP001556636"/>
    </source>
</evidence>
<feature type="domain" description="UDP-N-acetylglucosamine 2-epimerase" evidence="2">
    <location>
        <begin position="26"/>
        <end position="350"/>
    </location>
</feature>
<dbReference type="PANTHER" id="PTHR43174:SF1">
    <property type="entry name" value="UDP-N-ACETYLGLUCOSAMINE 2-EPIMERASE"/>
    <property type="match status" value="1"/>
</dbReference>
<dbReference type="Gene3D" id="3.40.50.2000">
    <property type="entry name" value="Glycogen Phosphorylase B"/>
    <property type="match status" value="2"/>
</dbReference>
<evidence type="ECO:0000259" key="2">
    <source>
        <dbReference type="Pfam" id="PF02350"/>
    </source>
</evidence>
<evidence type="ECO:0000313" key="3">
    <source>
        <dbReference type="EMBL" id="MEX0373682.1"/>
    </source>
</evidence>
<dbReference type="InterPro" id="IPR029767">
    <property type="entry name" value="WecB-like"/>
</dbReference>
<sequence>MPRILTVLGARPQFIKAAPVSRAFAEAGIDEAIVHTGQHFDEGMSEIFFEELEIPKPSFNLGIHGGGHGLMTGAMLQALEPLMESERPDWVLVYGDTNSTLAGALSASKLHIPVAHVEAGLRSFNRRMPEEQNRILTDHLADVLFTPTDTATARLRKEGIPEERIHLVGDVMYDAALYYGRLADERSNILSRYSLASGDYVLATVHRAENTDDPERLRSIMEGLDEVARQDKTVVMPLHPRTRAACERYGIQPRYIQLIGPVGYLDMVALERHAAVIATDSGGVQKEAYFHGVPCVTLRDETEWAELVEMGWNRLLSPRFELRDALLAQMWITGSQGAPYGDGSTVGQIACHVPDDSISPKSYPLWCARQLLNTVLEEARR</sequence>
<comment type="caution">
    <text evidence="3">The sequence shown here is derived from an EMBL/GenBank/DDBJ whole genome shotgun (WGS) entry which is preliminary data.</text>
</comment>